<dbReference type="InterPro" id="IPR050834">
    <property type="entry name" value="Glycosyltransf_2"/>
</dbReference>
<dbReference type="Pfam" id="PF00535">
    <property type="entry name" value="Glycos_transf_2"/>
    <property type="match status" value="1"/>
</dbReference>
<reference evidence="3" key="1">
    <citation type="submission" date="2023-07" db="EMBL/GenBank/DDBJ databases">
        <title>Functional and genomic diversity of the sorghum phyllosphere microbiome.</title>
        <authorList>
            <person name="Shade A."/>
        </authorList>
    </citation>
    <scope>NUCLEOTIDE SEQUENCE [LARGE SCALE GENOMIC DNA]</scope>
    <source>
        <strain evidence="3">SORGH_AS_0422</strain>
    </source>
</reference>
<gene>
    <name evidence="2" type="ORF">QE417_003848</name>
</gene>
<dbReference type="SUPFAM" id="SSF53448">
    <property type="entry name" value="Nucleotide-diphospho-sugar transferases"/>
    <property type="match status" value="1"/>
</dbReference>
<accession>A0ABU3GYC1</accession>
<organism evidence="2 3">
    <name type="scientific">Mucilaginibacter terrae</name>
    <dbReference type="NCBI Taxonomy" id="1955052"/>
    <lineage>
        <taxon>Bacteria</taxon>
        <taxon>Pseudomonadati</taxon>
        <taxon>Bacteroidota</taxon>
        <taxon>Sphingobacteriia</taxon>
        <taxon>Sphingobacteriales</taxon>
        <taxon>Sphingobacteriaceae</taxon>
        <taxon>Mucilaginibacter</taxon>
    </lineage>
</organism>
<dbReference type="PANTHER" id="PTHR43685">
    <property type="entry name" value="GLYCOSYLTRANSFERASE"/>
    <property type="match status" value="1"/>
</dbReference>
<evidence type="ECO:0000259" key="1">
    <source>
        <dbReference type="Pfam" id="PF00535"/>
    </source>
</evidence>
<dbReference type="InterPro" id="IPR029044">
    <property type="entry name" value="Nucleotide-diphossugar_trans"/>
</dbReference>
<evidence type="ECO:0000313" key="2">
    <source>
        <dbReference type="EMBL" id="MDT3404776.1"/>
    </source>
</evidence>
<feature type="domain" description="Glycosyltransferase 2-like" evidence="1">
    <location>
        <begin position="19"/>
        <end position="147"/>
    </location>
</feature>
<dbReference type="PANTHER" id="PTHR43685:SF11">
    <property type="entry name" value="GLYCOSYLTRANSFERASE TAGX-RELATED"/>
    <property type="match status" value="1"/>
</dbReference>
<dbReference type="Gene3D" id="3.90.550.10">
    <property type="entry name" value="Spore Coat Polysaccharide Biosynthesis Protein SpsA, Chain A"/>
    <property type="match status" value="1"/>
</dbReference>
<proteinExistence type="predicted"/>
<sequence>MSENSLHTSADSNSAELVSVIIPCYNSQNFIHRAINSVFAQTHKHWELILVDNNSADNTLEMLNTYAQKYPGLIKVYQETKKGAPAARNKGLVHAQGEVIQYLDADDELLPGKIEGQLNLMQQQGAQLIAGEAIFVARNGETEVRTPRKLYINDAWVALIKSQIGITSANLFGKAALLSINGWDESLKSSQEYDLMFRMMQNPGVKVAFDQRPLTLIHKLESGISASDDKSRFAQIIDSRVQLRLRIKDFLKQANLQSPERADAVQTYIYDELMRNRFIIPAYVSQKMKSLGMRIPLKVQVKDSLNKIKRTIKG</sequence>
<keyword evidence="3" id="KW-1185">Reference proteome</keyword>
<dbReference type="InterPro" id="IPR001173">
    <property type="entry name" value="Glyco_trans_2-like"/>
</dbReference>
<evidence type="ECO:0000313" key="3">
    <source>
        <dbReference type="Proteomes" id="UP001258315"/>
    </source>
</evidence>
<protein>
    <submittedName>
        <fullName evidence="2">Glycosyltransferase involved in cell wall biosynthesis</fullName>
    </submittedName>
</protein>
<dbReference type="CDD" id="cd00761">
    <property type="entry name" value="Glyco_tranf_GTA_type"/>
    <property type="match status" value="1"/>
</dbReference>
<dbReference type="RefSeq" id="WP_311952448.1">
    <property type="nucleotide sequence ID" value="NZ_JAVLVU010000001.1"/>
</dbReference>
<name>A0ABU3GYC1_9SPHI</name>
<dbReference type="Proteomes" id="UP001258315">
    <property type="component" value="Unassembled WGS sequence"/>
</dbReference>
<comment type="caution">
    <text evidence="2">The sequence shown here is derived from an EMBL/GenBank/DDBJ whole genome shotgun (WGS) entry which is preliminary data.</text>
</comment>
<dbReference type="EMBL" id="JAVLVU010000001">
    <property type="protein sequence ID" value="MDT3404776.1"/>
    <property type="molecule type" value="Genomic_DNA"/>
</dbReference>